<accession>A0A109JZV4</accession>
<dbReference type="AlphaFoldDB" id="A0A109JZV4"/>
<sequence>MTGQDEGAAIMKFYCRTGGSSAFIESPPSQGPADLQDVSTQPVQCDPTVIFLIARRVWLCPNWLSCAIIETCLNVRLI</sequence>
<keyword evidence="2" id="KW-1185">Reference proteome</keyword>
<proteinExistence type="predicted"/>
<protein>
    <submittedName>
        <fullName evidence="1">Uncharacterized protein</fullName>
    </submittedName>
</protein>
<comment type="caution">
    <text evidence="1">The sequence shown here is derived from an EMBL/GenBank/DDBJ whole genome shotgun (WGS) entry which is preliminary data.</text>
</comment>
<evidence type="ECO:0000313" key="1">
    <source>
        <dbReference type="EMBL" id="KWV58108.1"/>
    </source>
</evidence>
<evidence type="ECO:0000313" key="2">
    <source>
        <dbReference type="Proteomes" id="UP000057737"/>
    </source>
</evidence>
<reference evidence="1 2" key="1">
    <citation type="submission" date="2015-11" db="EMBL/GenBank/DDBJ databases">
        <title>Draft Genome Sequence of the Strain BR 10303 (Bradyrhizobium sp.) isolated from nodules of Centrolobium paraense.</title>
        <authorList>
            <person name="Zelli J.E."/>
            <person name="Simoes-Araujo J.L."/>
            <person name="Barauna A.C."/>
            <person name="Silva K."/>
        </authorList>
    </citation>
    <scope>NUCLEOTIDE SEQUENCE [LARGE SCALE GENOMIC DNA]</scope>
    <source>
        <strain evidence="1 2">BR 10303</strain>
    </source>
</reference>
<name>A0A109JZV4_9BRAD</name>
<dbReference type="Proteomes" id="UP000057737">
    <property type="component" value="Unassembled WGS sequence"/>
</dbReference>
<gene>
    <name evidence="1" type="ORF">AS156_35390</name>
</gene>
<organism evidence="1 2">
    <name type="scientific">Bradyrhizobium macuxiense</name>
    <dbReference type="NCBI Taxonomy" id="1755647"/>
    <lineage>
        <taxon>Bacteria</taxon>
        <taxon>Pseudomonadati</taxon>
        <taxon>Pseudomonadota</taxon>
        <taxon>Alphaproteobacteria</taxon>
        <taxon>Hyphomicrobiales</taxon>
        <taxon>Nitrobacteraceae</taxon>
        <taxon>Bradyrhizobium</taxon>
    </lineage>
</organism>
<dbReference type="EMBL" id="LNCU01000039">
    <property type="protein sequence ID" value="KWV58108.1"/>
    <property type="molecule type" value="Genomic_DNA"/>
</dbReference>